<reference evidence="3" key="2">
    <citation type="submission" date="2020-06" db="EMBL/GenBank/DDBJ databases">
        <title>Isolation of Planomicrobium glaciei.</title>
        <authorList>
            <person name="Malisova L."/>
            <person name="Safrankova R."/>
            <person name="Jakubu V."/>
            <person name="Spanelova P."/>
        </authorList>
    </citation>
    <scope>NUCLEOTIDE SEQUENCE [LARGE SCALE GENOMIC DNA]</scope>
    <source>
        <strain evidence="3">NRL-ATB46093</strain>
    </source>
</reference>
<dbReference type="RefSeq" id="WP_176294122.1">
    <property type="nucleotide sequence ID" value="NZ_CP051177.1"/>
</dbReference>
<evidence type="ECO:0008006" key="4">
    <source>
        <dbReference type="Google" id="ProtNLM"/>
    </source>
</evidence>
<feature type="signal peptide" evidence="1">
    <location>
        <begin position="1"/>
        <end position="25"/>
    </location>
</feature>
<reference evidence="2 3" key="1">
    <citation type="submission" date="2020-04" db="EMBL/GenBank/DDBJ databases">
        <authorList>
            <person name="Pajer P."/>
            <person name="Broz P."/>
        </authorList>
    </citation>
    <scope>NUCLEOTIDE SEQUENCE [LARGE SCALE GENOMIC DNA]</scope>
    <source>
        <strain evidence="3">NRL-ATB46093</strain>
    </source>
</reference>
<dbReference type="Proteomes" id="UP000509222">
    <property type="component" value="Chromosome"/>
</dbReference>
<accession>A0A7H8Q7V5</accession>
<keyword evidence="3" id="KW-1185">Reference proteome</keyword>
<evidence type="ECO:0000313" key="2">
    <source>
        <dbReference type="EMBL" id="QKX49940.1"/>
    </source>
</evidence>
<dbReference type="AlphaFoldDB" id="A0A7H8Q7V5"/>
<gene>
    <name evidence="2" type="ORF">HF394_04665</name>
</gene>
<feature type="chain" id="PRO_5028967809" description="OmpH family outer membrane protein" evidence="1">
    <location>
        <begin position="26"/>
        <end position="144"/>
    </location>
</feature>
<evidence type="ECO:0000256" key="1">
    <source>
        <dbReference type="SAM" id="SignalP"/>
    </source>
</evidence>
<dbReference type="EMBL" id="CP051177">
    <property type="protein sequence ID" value="QKX49940.1"/>
    <property type="molecule type" value="Genomic_DNA"/>
</dbReference>
<sequence>MFKKSLVAVMLFVLLAVMAGTPVFAAGEATMSPEIAQGLTEIENVNAEIYAEIAKAQLEAQNMYDQYRDEYYAAKDAGTKAALTAKYDEEVTALIHELDMKTREMTRIGVENATAAGITVEIEWVPVQFPDRVALIDPMVVIGW</sequence>
<proteinExistence type="predicted"/>
<evidence type="ECO:0000313" key="3">
    <source>
        <dbReference type="Proteomes" id="UP000509222"/>
    </source>
</evidence>
<keyword evidence="1" id="KW-0732">Signal</keyword>
<name>A0A7H8Q7V5_9BACL</name>
<organism evidence="2 3">
    <name type="scientific">Planococcus glaciei</name>
    <dbReference type="NCBI Taxonomy" id="459472"/>
    <lineage>
        <taxon>Bacteria</taxon>
        <taxon>Bacillati</taxon>
        <taxon>Bacillota</taxon>
        <taxon>Bacilli</taxon>
        <taxon>Bacillales</taxon>
        <taxon>Caryophanaceae</taxon>
        <taxon>Planococcus</taxon>
    </lineage>
</organism>
<protein>
    <recommendedName>
        <fullName evidence="4">OmpH family outer membrane protein</fullName>
    </recommendedName>
</protein>